<evidence type="ECO:0000256" key="3">
    <source>
        <dbReference type="ARBA" id="ARBA00022741"/>
    </source>
</evidence>
<keyword evidence="5 7" id="KW-0067">ATP-binding</keyword>
<feature type="binding site" evidence="7">
    <location>
        <position position="80"/>
    </location>
    <ligand>
        <name>substrate</name>
    </ligand>
</feature>
<keyword evidence="3 7" id="KW-0547">Nucleotide-binding</keyword>
<feature type="binding site" evidence="7">
    <location>
        <begin position="11"/>
        <end position="16"/>
    </location>
    <ligand>
        <name>ATP</name>
        <dbReference type="ChEBI" id="CHEBI:30616"/>
    </ligand>
</feature>
<dbReference type="SUPFAM" id="SSF52540">
    <property type="entry name" value="P-loop containing nucleoside triphosphate hydrolases"/>
    <property type="match status" value="1"/>
</dbReference>
<evidence type="ECO:0000313" key="8">
    <source>
        <dbReference type="EMBL" id="SFN90848.1"/>
    </source>
</evidence>
<evidence type="ECO:0000313" key="9">
    <source>
        <dbReference type="Proteomes" id="UP000198806"/>
    </source>
</evidence>
<keyword evidence="2 7" id="KW-0808">Transferase</keyword>
<dbReference type="GO" id="GO:0009073">
    <property type="term" value="P:aromatic amino acid family biosynthetic process"/>
    <property type="evidence" value="ECO:0007669"/>
    <property type="project" value="UniProtKB-KW"/>
</dbReference>
<dbReference type="GO" id="GO:0005524">
    <property type="term" value="F:ATP binding"/>
    <property type="evidence" value="ECO:0007669"/>
    <property type="project" value="UniProtKB-UniRule"/>
</dbReference>
<dbReference type="EMBL" id="FOWD01000004">
    <property type="protein sequence ID" value="SFN90848.1"/>
    <property type="molecule type" value="Genomic_DNA"/>
</dbReference>
<comment type="cofactor">
    <cofactor evidence="7">
        <name>Mg(2+)</name>
        <dbReference type="ChEBI" id="CHEBI:18420"/>
    </cofactor>
    <text evidence="7">Binds 1 Mg(2+) ion per subunit.</text>
</comment>
<feature type="binding site" evidence="7">
    <location>
        <position position="118"/>
    </location>
    <ligand>
        <name>ATP</name>
        <dbReference type="ChEBI" id="CHEBI:30616"/>
    </ligand>
</feature>
<dbReference type="GO" id="GO:0008652">
    <property type="term" value="P:amino acid biosynthetic process"/>
    <property type="evidence" value="ECO:0007669"/>
    <property type="project" value="UniProtKB-KW"/>
</dbReference>
<evidence type="ECO:0000256" key="5">
    <source>
        <dbReference type="ARBA" id="ARBA00022840"/>
    </source>
</evidence>
<evidence type="ECO:0000256" key="7">
    <source>
        <dbReference type="HAMAP-Rule" id="MF_00109"/>
    </source>
</evidence>
<dbReference type="OrthoDB" id="9800332at2"/>
<protein>
    <recommendedName>
        <fullName evidence="7">Shikimate kinase</fullName>
        <shortName evidence="7">SK</shortName>
        <ecNumber evidence="7">2.7.1.71</ecNumber>
    </recommendedName>
</protein>
<dbReference type="Gene3D" id="3.40.50.300">
    <property type="entry name" value="P-loop containing nucleotide triphosphate hydrolases"/>
    <property type="match status" value="1"/>
</dbReference>
<dbReference type="PRINTS" id="PR01100">
    <property type="entry name" value="SHIKIMTKNASE"/>
</dbReference>
<gene>
    <name evidence="7" type="primary">aroK</name>
    <name evidence="8" type="ORF">SAMN04489757_10439</name>
</gene>
<keyword evidence="7" id="KW-0460">Magnesium</keyword>
<proteinExistence type="inferred from homology"/>
<keyword evidence="9" id="KW-1185">Reference proteome</keyword>
<dbReference type="RefSeq" id="WP_091684598.1">
    <property type="nucleotide sequence ID" value="NZ_BAABFM010000079.1"/>
</dbReference>
<dbReference type="AlphaFoldDB" id="A0A1I5CV80"/>
<dbReference type="STRING" id="1527.SAMN04489757_10439"/>
<dbReference type="GO" id="GO:0000287">
    <property type="term" value="F:magnesium ion binding"/>
    <property type="evidence" value="ECO:0007669"/>
    <property type="project" value="UniProtKB-UniRule"/>
</dbReference>
<comment type="subcellular location">
    <subcellularLocation>
        <location evidence="7">Cytoplasm</location>
    </subcellularLocation>
</comment>
<feature type="binding site" evidence="7">
    <location>
        <position position="33"/>
    </location>
    <ligand>
        <name>substrate</name>
    </ligand>
</feature>
<dbReference type="InterPro" id="IPR031322">
    <property type="entry name" value="Shikimate/glucono_kinase"/>
</dbReference>
<keyword evidence="4 7" id="KW-0418">Kinase</keyword>
<dbReference type="GO" id="GO:0005829">
    <property type="term" value="C:cytosol"/>
    <property type="evidence" value="ECO:0007669"/>
    <property type="project" value="TreeGrafter"/>
</dbReference>
<comment type="function">
    <text evidence="7">Catalyzes the specific phosphorylation of the 3-hydroxyl group of shikimic acid using ATP as a cosubstrate.</text>
</comment>
<keyword evidence="7" id="KW-0963">Cytoplasm</keyword>
<comment type="catalytic activity">
    <reaction evidence="7">
        <text>shikimate + ATP = 3-phosphoshikimate + ADP + H(+)</text>
        <dbReference type="Rhea" id="RHEA:13121"/>
        <dbReference type="ChEBI" id="CHEBI:15378"/>
        <dbReference type="ChEBI" id="CHEBI:30616"/>
        <dbReference type="ChEBI" id="CHEBI:36208"/>
        <dbReference type="ChEBI" id="CHEBI:145989"/>
        <dbReference type="ChEBI" id="CHEBI:456216"/>
        <dbReference type="EC" id="2.7.1.71"/>
    </reaction>
</comment>
<sequence length="176" mass="19962">MNNIILIGFMGSGKTSVGRQLAKKLQYSFCDTDELIEKENKTSVRNIFSAYGEEYFRKLETATISDLYKNMTRTVLSTGGGLPITEGNDRLLRRLGHVIYLKASQETLMKRLQGDTSRPLLAGENVEEKVYDLLQQRTPIYEKAAHFSVSTDHKNFNEIIDEIIGLCNIQLDIFCS</sequence>
<feature type="binding site" evidence="7">
    <location>
        <position position="15"/>
    </location>
    <ligand>
        <name>Mg(2+)</name>
        <dbReference type="ChEBI" id="CHEBI:18420"/>
    </ligand>
</feature>
<dbReference type="InterPro" id="IPR027417">
    <property type="entry name" value="P-loop_NTPase"/>
</dbReference>
<keyword evidence="1 7" id="KW-0028">Amino-acid biosynthesis</keyword>
<accession>A0A1I5CV80</accession>
<comment type="pathway">
    <text evidence="7">Metabolic intermediate biosynthesis; chorismate biosynthesis; chorismate from D-erythrose 4-phosphate and phosphoenolpyruvate: step 5/7.</text>
</comment>
<feature type="binding site" evidence="7">
    <location>
        <position position="137"/>
    </location>
    <ligand>
        <name>substrate</name>
    </ligand>
</feature>
<dbReference type="PANTHER" id="PTHR21087">
    <property type="entry name" value="SHIKIMATE KINASE"/>
    <property type="match status" value="1"/>
</dbReference>
<dbReference type="GO" id="GO:0009423">
    <property type="term" value="P:chorismate biosynthetic process"/>
    <property type="evidence" value="ECO:0007669"/>
    <property type="project" value="UniProtKB-UniRule"/>
</dbReference>
<dbReference type="Proteomes" id="UP000198806">
    <property type="component" value="Unassembled WGS sequence"/>
</dbReference>
<evidence type="ECO:0000256" key="4">
    <source>
        <dbReference type="ARBA" id="ARBA00022777"/>
    </source>
</evidence>
<comment type="caution">
    <text evidence="7">Lacks conserved residue(s) required for the propagation of feature annotation.</text>
</comment>
<evidence type="ECO:0000256" key="2">
    <source>
        <dbReference type="ARBA" id="ARBA00022679"/>
    </source>
</evidence>
<reference evidence="8 9" key="1">
    <citation type="submission" date="2016-10" db="EMBL/GenBank/DDBJ databases">
        <authorList>
            <person name="de Groot N.N."/>
        </authorList>
    </citation>
    <scope>NUCLEOTIDE SEQUENCE [LARGE SCALE GENOMIC DNA]</scope>
    <source>
        <strain evidence="8 9">DSM 1283</strain>
    </source>
</reference>
<dbReference type="EC" id="2.7.1.71" evidence="7"/>
<dbReference type="Pfam" id="PF01202">
    <property type="entry name" value="SKI"/>
    <property type="match status" value="1"/>
</dbReference>
<dbReference type="CDD" id="cd00464">
    <property type="entry name" value="SK"/>
    <property type="match status" value="1"/>
</dbReference>
<comment type="similarity">
    <text evidence="7">Belongs to the shikimate kinase family.</text>
</comment>
<dbReference type="PANTHER" id="PTHR21087:SF16">
    <property type="entry name" value="SHIKIMATE KINASE 1, CHLOROPLASTIC"/>
    <property type="match status" value="1"/>
</dbReference>
<comment type="subunit">
    <text evidence="7">Monomer.</text>
</comment>
<dbReference type="GO" id="GO:0004765">
    <property type="term" value="F:shikimate kinase activity"/>
    <property type="evidence" value="ECO:0007669"/>
    <property type="project" value="UniProtKB-UniRule"/>
</dbReference>
<dbReference type="InterPro" id="IPR000623">
    <property type="entry name" value="Shikimate_kinase/TSH1"/>
</dbReference>
<feature type="binding site" evidence="7">
    <location>
        <position position="57"/>
    </location>
    <ligand>
        <name>substrate</name>
    </ligand>
</feature>
<evidence type="ECO:0000256" key="6">
    <source>
        <dbReference type="ARBA" id="ARBA00023141"/>
    </source>
</evidence>
<name>A0A1I5CV80_9FIRM</name>
<dbReference type="UniPathway" id="UPA00053">
    <property type="reaction ID" value="UER00088"/>
</dbReference>
<dbReference type="HAMAP" id="MF_00109">
    <property type="entry name" value="Shikimate_kinase"/>
    <property type="match status" value="1"/>
</dbReference>
<keyword evidence="6 7" id="KW-0057">Aromatic amino acid biosynthesis</keyword>
<evidence type="ECO:0000256" key="1">
    <source>
        <dbReference type="ARBA" id="ARBA00022605"/>
    </source>
</evidence>
<keyword evidence="7" id="KW-0479">Metal-binding</keyword>
<organism evidence="8 9">
    <name type="scientific">Anaerocolumna aminovalerica</name>
    <dbReference type="NCBI Taxonomy" id="1527"/>
    <lineage>
        <taxon>Bacteria</taxon>
        <taxon>Bacillati</taxon>
        <taxon>Bacillota</taxon>
        <taxon>Clostridia</taxon>
        <taxon>Lachnospirales</taxon>
        <taxon>Lachnospiraceae</taxon>
        <taxon>Anaerocolumna</taxon>
    </lineage>
</organism>